<dbReference type="InParanoid" id="A0A067R698"/>
<evidence type="ECO:0000313" key="1">
    <source>
        <dbReference type="EMBL" id="KDR14849.1"/>
    </source>
</evidence>
<evidence type="ECO:0000313" key="2">
    <source>
        <dbReference type="Proteomes" id="UP000027135"/>
    </source>
</evidence>
<dbReference type="Proteomes" id="UP000027135">
    <property type="component" value="Unassembled WGS sequence"/>
</dbReference>
<organism evidence="1 2">
    <name type="scientific">Zootermopsis nevadensis</name>
    <name type="common">Dampwood termite</name>
    <dbReference type="NCBI Taxonomy" id="136037"/>
    <lineage>
        <taxon>Eukaryota</taxon>
        <taxon>Metazoa</taxon>
        <taxon>Ecdysozoa</taxon>
        <taxon>Arthropoda</taxon>
        <taxon>Hexapoda</taxon>
        <taxon>Insecta</taxon>
        <taxon>Pterygota</taxon>
        <taxon>Neoptera</taxon>
        <taxon>Polyneoptera</taxon>
        <taxon>Dictyoptera</taxon>
        <taxon>Blattodea</taxon>
        <taxon>Blattoidea</taxon>
        <taxon>Termitoidae</taxon>
        <taxon>Termopsidae</taxon>
        <taxon>Zootermopsis</taxon>
    </lineage>
</organism>
<reference evidence="1 2" key="1">
    <citation type="journal article" date="2014" name="Nat. Commun.">
        <title>Molecular traces of alternative social organization in a termite genome.</title>
        <authorList>
            <person name="Terrapon N."/>
            <person name="Li C."/>
            <person name="Robertson H.M."/>
            <person name="Ji L."/>
            <person name="Meng X."/>
            <person name="Booth W."/>
            <person name="Chen Z."/>
            <person name="Childers C.P."/>
            <person name="Glastad K.M."/>
            <person name="Gokhale K."/>
            <person name="Gowin J."/>
            <person name="Gronenberg W."/>
            <person name="Hermansen R.A."/>
            <person name="Hu H."/>
            <person name="Hunt B.G."/>
            <person name="Huylmans A.K."/>
            <person name="Khalil S.M."/>
            <person name="Mitchell R.D."/>
            <person name="Munoz-Torres M.C."/>
            <person name="Mustard J.A."/>
            <person name="Pan H."/>
            <person name="Reese J.T."/>
            <person name="Scharf M.E."/>
            <person name="Sun F."/>
            <person name="Vogel H."/>
            <person name="Xiao J."/>
            <person name="Yang W."/>
            <person name="Yang Z."/>
            <person name="Yang Z."/>
            <person name="Zhou J."/>
            <person name="Zhu J."/>
            <person name="Brent C.S."/>
            <person name="Elsik C.G."/>
            <person name="Goodisman M.A."/>
            <person name="Liberles D.A."/>
            <person name="Roe R.M."/>
            <person name="Vargo E.L."/>
            <person name="Vilcinskas A."/>
            <person name="Wang J."/>
            <person name="Bornberg-Bauer E."/>
            <person name="Korb J."/>
            <person name="Zhang G."/>
            <person name="Liebig J."/>
        </authorList>
    </citation>
    <scope>NUCLEOTIDE SEQUENCE [LARGE SCALE GENOMIC DNA]</scope>
    <source>
        <tissue evidence="1">Whole organism</tissue>
    </source>
</reference>
<accession>A0A067R698</accession>
<dbReference type="EMBL" id="KK852859">
    <property type="protein sequence ID" value="KDR14849.1"/>
    <property type="molecule type" value="Genomic_DNA"/>
</dbReference>
<dbReference type="STRING" id="136037.A0A067R698"/>
<gene>
    <name evidence="1" type="ORF">L798_11489</name>
</gene>
<dbReference type="AlphaFoldDB" id="A0A067R698"/>
<proteinExistence type="predicted"/>
<protein>
    <submittedName>
        <fullName evidence="1">Uncharacterized protein</fullName>
    </submittedName>
</protein>
<keyword evidence="2" id="KW-1185">Reference proteome</keyword>
<sequence length="193" mass="22386">MSSVNGRLEDVKRIIRQSSCEGDSKDHVLRYRQEAELRDTRAIPIRDHGTKVDNSTNLNELQREKPFNLLLKYEKSFNTRPGKCKNFSYKFDVSCPGPLVGYSRPIPFSVRNEVRAQMEQMKKDGILEISTSTHLNPFINCDARKVNRFMTADRARVQPINELLQQFHRARFISTRITCIHSFSVRIPGLPVY</sequence>
<name>A0A067R698_ZOONE</name>